<sequence length="160" mass="17220">MKYRAQDTEILNTAILTGQRVSLPVKVVTVDQDGTVREVDDPVTCRSTDEDVLKRHAVSSAKLSPVLILLDLSAAFNTVNHKTLLYILMRLGIRDTASGGVWAHGDYCKINPKTGGIVMLGRSDGTLNPNGVRFGSSEIYNIVHHQWEEGGGGGEAGDCG</sequence>
<keyword evidence="2" id="KW-1185">Reference proteome</keyword>
<evidence type="ECO:0000313" key="1">
    <source>
        <dbReference type="EMBL" id="MCI4392942.1"/>
    </source>
</evidence>
<evidence type="ECO:0000313" key="2">
    <source>
        <dbReference type="Proteomes" id="UP000829447"/>
    </source>
</evidence>
<dbReference type="EMBL" id="CM040477">
    <property type="protein sequence ID" value="MCI4392942.1"/>
    <property type="molecule type" value="Genomic_DNA"/>
</dbReference>
<comment type="caution">
    <text evidence="1">The sequence shown here is derived from an EMBL/GenBank/DDBJ whole genome shotgun (WGS) entry which is preliminary data.</text>
</comment>
<proteinExistence type="predicted"/>
<name>A0ACC5XP52_PANGG</name>
<organism evidence="1 2">
    <name type="scientific">Pangasianodon gigas</name>
    <name type="common">Mekong giant catfish</name>
    <name type="synonym">Pangasius gigas</name>
    <dbReference type="NCBI Taxonomy" id="30993"/>
    <lineage>
        <taxon>Eukaryota</taxon>
        <taxon>Metazoa</taxon>
        <taxon>Chordata</taxon>
        <taxon>Craniata</taxon>
        <taxon>Vertebrata</taxon>
        <taxon>Euteleostomi</taxon>
        <taxon>Actinopterygii</taxon>
        <taxon>Neopterygii</taxon>
        <taxon>Teleostei</taxon>
        <taxon>Ostariophysi</taxon>
        <taxon>Siluriformes</taxon>
        <taxon>Pangasiidae</taxon>
        <taxon>Pangasianodon</taxon>
    </lineage>
</organism>
<dbReference type="Proteomes" id="UP000829447">
    <property type="component" value="Linkage Group LG24"/>
</dbReference>
<reference evidence="1 2" key="1">
    <citation type="journal article" date="2022" name="bioRxiv">
        <title>An ancient truncated duplication of the anti-Mullerian hormone receptor type 2 gene is a potential conserved master sex determinant in the Pangasiidae catfish family.</title>
        <authorList>
            <person name="Wen M."/>
            <person name="Pan Q."/>
            <person name="Jouanno E."/>
            <person name="Montfort J."/>
            <person name="Zahm M."/>
            <person name="Cabau C."/>
            <person name="Klopp C."/>
            <person name="Iampietro C."/>
            <person name="Roques C."/>
            <person name="Bouchez O."/>
            <person name="Castinel A."/>
            <person name="Donnadieu C."/>
            <person name="Parrinello H."/>
            <person name="Poncet C."/>
            <person name="Belmonte E."/>
            <person name="Gautier V."/>
            <person name="Avarre J.-C."/>
            <person name="Dugue R."/>
            <person name="Gustiano R."/>
            <person name="Ha T.T.T."/>
            <person name="Campet M."/>
            <person name="Sriphairoj K."/>
            <person name="Ribolli J."/>
            <person name="de Almeida F.L."/>
            <person name="Desvignes T."/>
            <person name="Postlethwait J.H."/>
            <person name="Bucao C.F."/>
            <person name="Robinson-Rechavi M."/>
            <person name="Bobe J."/>
            <person name="Herpin A."/>
            <person name="Guiguen Y."/>
        </authorList>
    </citation>
    <scope>NUCLEOTIDE SEQUENCE [LARGE SCALE GENOMIC DNA]</scope>
    <source>
        <strain evidence="1">YG-Dec2019</strain>
    </source>
</reference>
<accession>A0ACC5XP52</accession>
<protein>
    <submittedName>
        <fullName evidence="1">Uncharacterized protein</fullName>
    </submittedName>
</protein>
<gene>
    <name evidence="1" type="ORF">PGIGA_G00151700</name>
</gene>